<evidence type="ECO:0000259" key="2">
    <source>
        <dbReference type="Pfam" id="PF02517"/>
    </source>
</evidence>
<dbReference type="InterPro" id="IPR042150">
    <property type="entry name" value="MmRce1-like"/>
</dbReference>
<accession>A0A5R9GED8</accession>
<feature type="transmembrane region" description="Helical" evidence="1">
    <location>
        <begin position="236"/>
        <end position="257"/>
    </location>
</feature>
<name>A0A5R9GED8_9BACL</name>
<keyword evidence="3" id="KW-0482">Metalloprotease</keyword>
<protein>
    <submittedName>
        <fullName evidence="3">CPBP family intramembrane metalloprotease</fullName>
    </submittedName>
</protein>
<feature type="transmembrane region" description="Helical" evidence="1">
    <location>
        <begin position="206"/>
        <end position="224"/>
    </location>
</feature>
<feature type="domain" description="CAAX prenyl protease 2/Lysostaphin resistance protein A-like" evidence="2">
    <location>
        <begin position="115"/>
        <end position="219"/>
    </location>
</feature>
<dbReference type="OrthoDB" id="9777755at2"/>
<dbReference type="PANTHER" id="PTHR35797:SF1">
    <property type="entry name" value="PROTEASE"/>
    <property type="match status" value="1"/>
</dbReference>
<keyword evidence="3" id="KW-0645">Protease</keyword>
<feature type="transmembrane region" description="Helical" evidence="1">
    <location>
        <begin position="179"/>
        <end position="199"/>
    </location>
</feature>
<dbReference type="GO" id="GO:0004175">
    <property type="term" value="F:endopeptidase activity"/>
    <property type="evidence" value="ECO:0007669"/>
    <property type="project" value="UniProtKB-ARBA"/>
</dbReference>
<keyword evidence="1" id="KW-0472">Membrane</keyword>
<dbReference type="GO" id="GO:0080120">
    <property type="term" value="P:CAAX-box protein maturation"/>
    <property type="evidence" value="ECO:0007669"/>
    <property type="project" value="UniProtKB-ARBA"/>
</dbReference>
<dbReference type="InterPro" id="IPR003675">
    <property type="entry name" value="Rce1/LyrA-like_dom"/>
</dbReference>
<dbReference type="Proteomes" id="UP000309676">
    <property type="component" value="Unassembled WGS sequence"/>
</dbReference>
<dbReference type="RefSeq" id="WP_138194746.1">
    <property type="nucleotide sequence ID" value="NZ_VCIW01000008.1"/>
</dbReference>
<evidence type="ECO:0000256" key="1">
    <source>
        <dbReference type="SAM" id="Phobius"/>
    </source>
</evidence>
<evidence type="ECO:0000313" key="3">
    <source>
        <dbReference type="EMBL" id="TLS51574.1"/>
    </source>
</evidence>
<feature type="transmembrane region" description="Helical" evidence="1">
    <location>
        <begin position="74"/>
        <end position="96"/>
    </location>
</feature>
<comment type="caution">
    <text evidence="3">The sequence shown here is derived from an EMBL/GenBank/DDBJ whole genome shotgun (WGS) entry which is preliminary data.</text>
</comment>
<dbReference type="AlphaFoldDB" id="A0A5R9GED8"/>
<dbReference type="GO" id="GO:0006508">
    <property type="term" value="P:proteolysis"/>
    <property type="evidence" value="ECO:0007669"/>
    <property type="project" value="UniProtKB-KW"/>
</dbReference>
<dbReference type="PANTHER" id="PTHR35797">
    <property type="entry name" value="PROTEASE-RELATED"/>
    <property type="match status" value="1"/>
</dbReference>
<gene>
    <name evidence="3" type="ORF">FE782_13795</name>
</gene>
<dbReference type="EMBL" id="VCIW01000008">
    <property type="protein sequence ID" value="TLS51574.1"/>
    <property type="molecule type" value="Genomic_DNA"/>
</dbReference>
<reference evidence="3 4" key="1">
    <citation type="submission" date="2019-05" db="EMBL/GenBank/DDBJ databases">
        <authorList>
            <person name="Narsing Rao M.P."/>
            <person name="Li W.J."/>
        </authorList>
    </citation>
    <scope>NUCLEOTIDE SEQUENCE [LARGE SCALE GENOMIC DNA]</scope>
    <source>
        <strain evidence="3 4">SYSU_K30003</strain>
    </source>
</reference>
<keyword evidence="4" id="KW-1185">Reference proteome</keyword>
<sequence>MSKVSNGVKAGLFTAIVMIVASIMGIVMKLPGQVYMFAPLLTVLILFAITGDLLKRRSWAELGLNKAGFKYWGFALLAPIVILAAAYLILWATPYASFFVPEGMTTAMWLMIPAKLAIAIVFYTVTSSLAEEIGWRGYLLPKLAGIGWRKALLIVGVVHGAFHFPIMIAGNYHAEGNPWIVVPMFVATTILISFVFGAMRIATGSVWPAAIMHAIHNIFWGTFGDFTKTESPVAEYIGGESGIVVIVLYTIIAIWMMKREKIK</sequence>
<keyword evidence="3" id="KW-0378">Hydrolase</keyword>
<dbReference type="GO" id="GO:0008237">
    <property type="term" value="F:metallopeptidase activity"/>
    <property type="evidence" value="ECO:0007669"/>
    <property type="project" value="UniProtKB-KW"/>
</dbReference>
<evidence type="ECO:0000313" key="4">
    <source>
        <dbReference type="Proteomes" id="UP000309676"/>
    </source>
</evidence>
<feature type="transmembrane region" description="Helical" evidence="1">
    <location>
        <begin position="34"/>
        <end position="54"/>
    </location>
</feature>
<keyword evidence="1" id="KW-1133">Transmembrane helix</keyword>
<feature type="transmembrane region" description="Helical" evidence="1">
    <location>
        <begin position="7"/>
        <end position="28"/>
    </location>
</feature>
<feature type="transmembrane region" description="Helical" evidence="1">
    <location>
        <begin position="108"/>
        <end position="130"/>
    </location>
</feature>
<feature type="transmembrane region" description="Helical" evidence="1">
    <location>
        <begin position="151"/>
        <end position="173"/>
    </location>
</feature>
<organism evidence="3 4">
    <name type="scientific">Paenibacillus antri</name>
    <dbReference type="NCBI Taxonomy" id="2582848"/>
    <lineage>
        <taxon>Bacteria</taxon>
        <taxon>Bacillati</taxon>
        <taxon>Bacillota</taxon>
        <taxon>Bacilli</taxon>
        <taxon>Bacillales</taxon>
        <taxon>Paenibacillaceae</taxon>
        <taxon>Paenibacillus</taxon>
    </lineage>
</organism>
<proteinExistence type="predicted"/>
<dbReference type="Pfam" id="PF02517">
    <property type="entry name" value="Rce1-like"/>
    <property type="match status" value="1"/>
</dbReference>
<keyword evidence="1" id="KW-0812">Transmembrane</keyword>